<accession>A0A9X1UDJ9</accession>
<reference evidence="7" key="1">
    <citation type="submission" date="2022-01" db="EMBL/GenBank/DDBJ databases">
        <title>Genome sequence and assembly of Parabukholderia sp. RG36.</title>
        <authorList>
            <person name="Chhetri G."/>
        </authorList>
    </citation>
    <scope>NUCLEOTIDE SEQUENCE</scope>
    <source>
        <strain evidence="7">RG36</strain>
    </source>
</reference>
<dbReference type="InterPro" id="IPR035909">
    <property type="entry name" value="CheB_C"/>
</dbReference>
<dbReference type="SMART" id="SM00138">
    <property type="entry name" value="MeTrc"/>
    <property type="match status" value="1"/>
</dbReference>
<dbReference type="GO" id="GO:0008984">
    <property type="term" value="F:protein-glutamate methylesterase activity"/>
    <property type="evidence" value="ECO:0007669"/>
    <property type="project" value="InterPro"/>
</dbReference>
<dbReference type="PROSITE" id="PS50113">
    <property type="entry name" value="PAC"/>
    <property type="match status" value="1"/>
</dbReference>
<evidence type="ECO:0000259" key="4">
    <source>
        <dbReference type="PROSITE" id="PS50113"/>
    </source>
</evidence>
<proteinExistence type="predicted"/>
<feature type="domain" description="CheB-type methylesterase" evidence="5">
    <location>
        <begin position="23"/>
        <end position="213"/>
    </location>
</feature>
<dbReference type="PROSITE" id="PS50123">
    <property type="entry name" value="CHER"/>
    <property type="match status" value="1"/>
</dbReference>
<feature type="domain" description="PAC" evidence="4">
    <location>
        <begin position="775"/>
        <end position="828"/>
    </location>
</feature>
<dbReference type="GO" id="GO:0008757">
    <property type="term" value="F:S-adenosylmethionine-dependent methyltransferase activity"/>
    <property type="evidence" value="ECO:0007669"/>
    <property type="project" value="InterPro"/>
</dbReference>
<dbReference type="PANTHER" id="PTHR24422:SF10">
    <property type="entry name" value="CHEMOTAXIS PROTEIN METHYLTRANSFERASE 2"/>
    <property type="match status" value="1"/>
</dbReference>
<dbReference type="Gene3D" id="3.40.50.180">
    <property type="entry name" value="Methylesterase CheB, C-terminal domain"/>
    <property type="match status" value="1"/>
</dbReference>
<dbReference type="GO" id="GO:0000156">
    <property type="term" value="F:phosphorelay response regulator activity"/>
    <property type="evidence" value="ECO:0007669"/>
    <property type="project" value="InterPro"/>
</dbReference>
<feature type="compositionally biased region" description="Basic and acidic residues" evidence="3">
    <location>
        <begin position="630"/>
        <end position="643"/>
    </location>
</feature>
<evidence type="ECO:0000256" key="2">
    <source>
        <dbReference type="SAM" id="Coils"/>
    </source>
</evidence>
<feature type="region of interest" description="Disordered" evidence="3">
    <location>
        <begin position="630"/>
        <end position="652"/>
    </location>
</feature>
<dbReference type="SUPFAM" id="SSF55785">
    <property type="entry name" value="PYP-like sensor domain (PAS domain)"/>
    <property type="match status" value="1"/>
</dbReference>
<dbReference type="SUPFAM" id="SSF47757">
    <property type="entry name" value="Chemotaxis receptor methyltransferase CheR, N-terminal domain"/>
    <property type="match status" value="1"/>
</dbReference>
<dbReference type="AlphaFoldDB" id="A0A9X1UDJ9"/>
<name>A0A9X1UDJ9_9BURK</name>
<evidence type="ECO:0000259" key="6">
    <source>
        <dbReference type="PROSITE" id="PS50123"/>
    </source>
</evidence>
<dbReference type="Proteomes" id="UP001139308">
    <property type="component" value="Unassembled WGS sequence"/>
</dbReference>
<dbReference type="Pfam" id="PF01739">
    <property type="entry name" value="CheR"/>
    <property type="match status" value="1"/>
</dbReference>
<dbReference type="SUPFAM" id="SSF53335">
    <property type="entry name" value="S-adenosyl-L-methionine-dependent methyltransferases"/>
    <property type="match status" value="1"/>
</dbReference>
<dbReference type="InterPro" id="IPR029016">
    <property type="entry name" value="GAF-like_dom_sf"/>
</dbReference>
<dbReference type="Pfam" id="PF13185">
    <property type="entry name" value="GAF_2"/>
    <property type="match status" value="1"/>
</dbReference>
<dbReference type="EMBL" id="JAKLJA010000002">
    <property type="protein sequence ID" value="MCG5072714.1"/>
    <property type="molecule type" value="Genomic_DNA"/>
</dbReference>
<evidence type="ECO:0000256" key="1">
    <source>
        <dbReference type="PROSITE-ProRule" id="PRU00050"/>
    </source>
</evidence>
<feature type="domain" description="CheR-type methyltransferase" evidence="6">
    <location>
        <begin position="231"/>
        <end position="469"/>
    </location>
</feature>
<dbReference type="InterPro" id="IPR035965">
    <property type="entry name" value="PAS-like_dom_sf"/>
</dbReference>
<dbReference type="Pfam" id="PF03705">
    <property type="entry name" value="CheR_N"/>
    <property type="match status" value="1"/>
</dbReference>
<dbReference type="Pfam" id="PF01339">
    <property type="entry name" value="CheB_methylest"/>
    <property type="match status" value="1"/>
</dbReference>
<dbReference type="InterPro" id="IPR022642">
    <property type="entry name" value="CheR_C"/>
</dbReference>
<protein>
    <submittedName>
        <fullName evidence="7">PAS domain-containing protein</fullName>
    </submittedName>
</protein>
<comment type="caution">
    <text evidence="7">The sequence shown here is derived from an EMBL/GenBank/DDBJ whole genome shotgun (WGS) entry which is preliminary data.</text>
</comment>
<dbReference type="Gene3D" id="3.30.450.40">
    <property type="match status" value="1"/>
</dbReference>
<feature type="active site" evidence="1">
    <location>
        <position position="34"/>
    </location>
</feature>
<dbReference type="InterPro" id="IPR029063">
    <property type="entry name" value="SAM-dependent_MTases_sf"/>
</dbReference>
<dbReference type="SUPFAM" id="SSF55781">
    <property type="entry name" value="GAF domain-like"/>
    <property type="match status" value="1"/>
</dbReference>
<organism evidence="7 8">
    <name type="scientific">Paraburkholderia tagetis</name>
    <dbReference type="NCBI Taxonomy" id="2913261"/>
    <lineage>
        <taxon>Bacteria</taxon>
        <taxon>Pseudomonadati</taxon>
        <taxon>Pseudomonadota</taxon>
        <taxon>Betaproteobacteria</taxon>
        <taxon>Burkholderiales</taxon>
        <taxon>Burkholderiaceae</taxon>
        <taxon>Paraburkholderia</taxon>
    </lineage>
</organism>
<gene>
    <name evidence="7" type="ORF">L5014_04940</name>
</gene>
<dbReference type="SUPFAM" id="SSF52738">
    <property type="entry name" value="Methylesterase CheB, C-terminal domain"/>
    <property type="match status" value="1"/>
</dbReference>
<dbReference type="InterPro" id="IPR003018">
    <property type="entry name" value="GAF"/>
</dbReference>
<dbReference type="InterPro" id="IPR000700">
    <property type="entry name" value="PAS-assoc_C"/>
</dbReference>
<dbReference type="InterPro" id="IPR000780">
    <property type="entry name" value="CheR_MeTrfase"/>
</dbReference>
<dbReference type="GO" id="GO:0005737">
    <property type="term" value="C:cytoplasm"/>
    <property type="evidence" value="ECO:0007669"/>
    <property type="project" value="InterPro"/>
</dbReference>
<dbReference type="Gene3D" id="3.40.50.150">
    <property type="entry name" value="Vaccinia Virus protein VP39"/>
    <property type="match status" value="1"/>
</dbReference>
<dbReference type="PANTHER" id="PTHR24422">
    <property type="entry name" value="CHEMOTAXIS PROTEIN METHYLTRANSFERASE"/>
    <property type="match status" value="1"/>
</dbReference>
<dbReference type="InterPro" id="IPR050903">
    <property type="entry name" value="Bact_Chemotaxis_MeTrfase"/>
</dbReference>
<keyword evidence="1" id="KW-0145">Chemotaxis</keyword>
<feature type="coiled-coil region" evidence="2">
    <location>
        <begin position="657"/>
        <end position="712"/>
    </location>
</feature>
<keyword evidence="1" id="KW-0378">Hydrolase</keyword>
<dbReference type="PROSITE" id="PS50122">
    <property type="entry name" value="CHEB"/>
    <property type="match status" value="1"/>
</dbReference>
<dbReference type="RefSeq" id="WP_238462449.1">
    <property type="nucleotide sequence ID" value="NZ_JAKLJA010000002.1"/>
</dbReference>
<dbReference type="Gene3D" id="3.30.450.20">
    <property type="entry name" value="PAS domain"/>
    <property type="match status" value="1"/>
</dbReference>
<sequence>MAELQTSPMEPVMKPVMEPVMEPVNVPIVAIGASAGGIIALQKLFQALPANLPFALVVLQHLPPGHPSGLATLIAKWTPVPTRAATNGARPEPNCVYIPSPDDILTLENSVFRTRPAQGGGRRPGIDTIDAFLESLALHEGRRPIAVILSGTGMDGTAGALCIRKAGGIVIVQDPLTCLHDGMPLAVIQRGIHDHVLPVGAIARQLMTCSDPRYTRPARSAGYAGVMSGTLNRIIAMIRQQAGFDLSGYKPSPLFWRIQQRMETRKVWSFDDYACLVEDDPVELEALVRGIPIHVTEFFRDAEAWSALHESVLTPLVGTNAEKRPIRVWTPACSTGEEAYSAAMLLDEIVQEDNAQRDFQIFATDAAPELVATASRGLFREDALAAIPAARRAHYFYKAGGALRVKRFLREKLVFVPHDLISDPPFSALDLVTCRNLLIYLEPETVKDVLSILHGALRMGGFLFLGKSEPYQLDGQGFETVSRQWNIYRKVGPMPGPERKITSQRPGSSRATQARSALRVARERFDIPSVLIDDECSVLRIYGNTENILSPRAGEPTLKLTDLVPQQWAGHLHLSVREALAEREPLTLTNLRDRVTGEDSMSVRLTPLQTSTSNVWDRLLVTFIREPHARERSDADDADDPHAMRSSPDGAVNVDWKDQACISREELEASREELQALNEELKASNEQLNESNEELNEANIRLQQNIAQLAMQSRVLQSGAVMTLFLDQDLKLRWFTPAMREVFSLKTGDVGRSIADLVPRFEDRAFLKDIDDVLQAAEPREAAVRNNENKHYLRKIYPYVSEAGAIAGVAITFADITARTRAEVALRRNQAWLSAQKDAFQAAMNGASLDRSLGILIRTLVSQADDDRRCAFYIADGNVLHHVVGMTASYARCVDGFRISPESLACGLAVAIGEPVITPDVLNEPRWQSWTWLAQQFGYRGCWSFPVETSEGNLVGSLAMYFEKPRAPSAVDLELAAAFTQTAGIIIWRYLQSV</sequence>
<dbReference type="PRINTS" id="PR00996">
    <property type="entry name" value="CHERMTFRASE"/>
</dbReference>
<keyword evidence="2" id="KW-0175">Coiled coil</keyword>
<evidence type="ECO:0000256" key="3">
    <source>
        <dbReference type="SAM" id="MobiDB-lite"/>
    </source>
</evidence>
<feature type="active site" evidence="1">
    <location>
        <position position="61"/>
    </location>
</feature>
<evidence type="ECO:0000313" key="8">
    <source>
        <dbReference type="Proteomes" id="UP001139308"/>
    </source>
</evidence>
<dbReference type="Pfam" id="PF13596">
    <property type="entry name" value="PAS_10"/>
    <property type="match status" value="1"/>
</dbReference>
<dbReference type="GO" id="GO:0006935">
    <property type="term" value="P:chemotaxis"/>
    <property type="evidence" value="ECO:0007669"/>
    <property type="project" value="UniProtKB-UniRule"/>
</dbReference>
<dbReference type="InterPro" id="IPR000673">
    <property type="entry name" value="Sig_transdc_resp-reg_Me-estase"/>
</dbReference>
<evidence type="ECO:0000259" key="5">
    <source>
        <dbReference type="PROSITE" id="PS50122"/>
    </source>
</evidence>
<evidence type="ECO:0000313" key="7">
    <source>
        <dbReference type="EMBL" id="MCG5072714.1"/>
    </source>
</evidence>
<dbReference type="InterPro" id="IPR022641">
    <property type="entry name" value="CheR_N"/>
</dbReference>
<feature type="active site" evidence="1">
    <location>
        <position position="155"/>
    </location>
</feature>
<dbReference type="SMART" id="SM00065">
    <property type="entry name" value="GAF"/>
    <property type="match status" value="1"/>
</dbReference>
<dbReference type="CDD" id="cd16434">
    <property type="entry name" value="CheB-CheR_fusion"/>
    <property type="match status" value="1"/>
</dbReference>
<keyword evidence="8" id="KW-1185">Reference proteome</keyword>